<dbReference type="Gene3D" id="2.10.109.10">
    <property type="entry name" value="Umud Fragment, subunit A"/>
    <property type="match status" value="1"/>
</dbReference>
<dbReference type="Pfam" id="PF00717">
    <property type="entry name" value="Peptidase_S24"/>
    <property type="match status" value="1"/>
</dbReference>
<evidence type="ECO:0000313" key="5">
    <source>
        <dbReference type="EMBL" id="TZG28591.1"/>
    </source>
</evidence>
<evidence type="ECO:0000256" key="3">
    <source>
        <dbReference type="ARBA" id="ARBA00023163"/>
    </source>
</evidence>
<dbReference type="AlphaFoldDB" id="A0A5D9CEK0"/>
<gene>
    <name evidence="5" type="ORF">FYJ91_00065</name>
</gene>
<dbReference type="PANTHER" id="PTHR40661:SF3">
    <property type="entry name" value="FELS-1 PROPHAGE TRANSCRIPTIONAL REGULATOR"/>
    <property type="match status" value="1"/>
</dbReference>
<feature type="domain" description="HTH cro/C1-type" evidence="4">
    <location>
        <begin position="13"/>
        <end position="73"/>
    </location>
</feature>
<dbReference type="CDD" id="cd06529">
    <property type="entry name" value="S24_LexA-like"/>
    <property type="match status" value="1"/>
</dbReference>
<sequence length="207" mass="22766">MIKDQIEAVGHRLRELRLEKGYTLEQLAAKISAQNNEVVHFTTLAKIEKSMRTISLDWIFKICVALGVDPGEVLDQQLDRQKPLRTIPLIGQIAAGNWREAVLDSTELAAVPVSTSSSAFALELVGDSMDLIAPPGSLIVVDPEDGDLRDGKVYAIMNSEHEATFKRFRADPMRLEPVSSNPDHKPIPLGKVPFTVIGRVIYSIAAL</sequence>
<dbReference type="InterPro" id="IPR001387">
    <property type="entry name" value="Cro/C1-type_HTH"/>
</dbReference>
<organism evidence="5 6">
    <name type="scientific">Sphingomonas montanisoli</name>
    <dbReference type="NCBI Taxonomy" id="2606412"/>
    <lineage>
        <taxon>Bacteria</taxon>
        <taxon>Pseudomonadati</taxon>
        <taxon>Pseudomonadota</taxon>
        <taxon>Alphaproteobacteria</taxon>
        <taxon>Sphingomonadales</taxon>
        <taxon>Sphingomonadaceae</taxon>
        <taxon>Sphingomonas</taxon>
    </lineage>
</organism>
<dbReference type="Gene3D" id="1.10.260.40">
    <property type="entry name" value="lambda repressor-like DNA-binding domains"/>
    <property type="match status" value="1"/>
</dbReference>
<evidence type="ECO:0000256" key="2">
    <source>
        <dbReference type="ARBA" id="ARBA00023125"/>
    </source>
</evidence>
<keyword evidence="1" id="KW-0805">Transcription regulation</keyword>
<evidence type="ECO:0000256" key="1">
    <source>
        <dbReference type="ARBA" id="ARBA00023015"/>
    </source>
</evidence>
<evidence type="ECO:0000259" key="4">
    <source>
        <dbReference type="PROSITE" id="PS50943"/>
    </source>
</evidence>
<dbReference type="PANTHER" id="PTHR40661">
    <property type="match status" value="1"/>
</dbReference>
<evidence type="ECO:0000313" key="6">
    <source>
        <dbReference type="Proteomes" id="UP000322077"/>
    </source>
</evidence>
<keyword evidence="3" id="KW-0804">Transcription</keyword>
<reference evidence="5 6" key="1">
    <citation type="submission" date="2019-08" db="EMBL/GenBank/DDBJ databases">
        <authorList>
            <person name="Wang G."/>
            <person name="Xu Z."/>
        </authorList>
    </citation>
    <scope>NUCLEOTIDE SEQUENCE [LARGE SCALE GENOMIC DNA]</scope>
    <source>
        <strain evidence="5 6">ZX</strain>
    </source>
</reference>
<dbReference type="GO" id="GO:0003677">
    <property type="term" value="F:DNA binding"/>
    <property type="evidence" value="ECO:0007669"/>
    <property type="project" value="UniProtKB-KW"/>
</dbReference>
<dbReference type="SUPFAM" id="SSF51306">
    <property type="entry name" value="LexA/Signal peptidase"/>
    <property type="match status" value="1"/>
</dbReference>
<keyword evidence="6" id="KW-1185">Reference proteome</keyword>
<dbReference type="InterPro" id="IPR015927">
    <property type="entry name" value="Peptidase_S24_S26A/B/C"/>
</dbReference>
<dbReference type="SMART" id="SM00530">
    <property type="entry name" value="HTH_XRE"/>
    <property type="match status" value="1"/>
</dbReference>
<dbReference type="RefSeq" id="WP_149520256.1">
    <property type="nucleotide sequence ID" value="NZ_VTOU01000001.1"/>
</dbReference>
<name>A0A5D9CEK0_9SPHN</name>
<keyword evidence="2" id="KW-0238">DNA-binding</keyword>
<protein>
    <submittedName>
        <fullName evidence="5">Helix-turn-helix domain-containing protein</fullName>
    </submittedName>
</protein>
<proteinExistence type="predicted"/>
<dbReference type="PROSITE" id="PS50943">
    <property type="entry name" value="HTH_CROC1"/>
    <property type="match status" value="1"/>
</dbReference>
<dbReference type="Pfam" id="PF01381">
    <property type="entry name" value="HTH_3"/>
    <property type="match status" value="1"/>
</dbReference>
<dbReference type="InterPro" id="IPR036286">
    <property type="entry name" value="LexA/Signal_pep-like_sf"/>
</dbReference>
<dbReference type="SUPFAM" id="SSF47413">
    <property type="entry name" value="lambda repressor-like DNA-binding domains"/>
    <property type="match status" value="1"/>
</dbReference>
<dbReference type="CDD" id="cd00093">
    <property type="entry name" value="HTH_XRE"/>
    <property type="match status" value="1"/>
</dbReference>
<dbReference type="EMBL" id="VTOU01000001">
    <property type="protein sequence ID" value="TZG28591.1"/>
    <property type="molecule type" value="Genomic_DNA"/>
</dbReference>
<comment type="caution">
    <text evidence="5">The sequence shown here is derived from an EMBL/GenBank/DDBJ whole genome shotgun (WGS) entry which is preliminary data.</text>
</comment>
<accession>A0A5D9CEK0</accession>
<dbReference type="Proteomes" id="UP000322077">
    <property type="component" value="Unassembled WGS sequence"/>
</dbReference>
<dbReference type="InterPro" id="IPR039418">
    <property type="entry name" value="LexA-like"/>
</dbReference>
<dbReference type="InterPro" id="IPR010982">
    <property type="entry name" value="Lambda_DNA-bd_dom_sf"/>
</dbReference>